<feature type="domain" description="Transposase putative helix-turn-helix" evidence="10">
    <location>
        <begin position="4"/>
        <end position="48"/>
    </location>
</feature>
<keyword evidence="7" id="KW-0233">DNA recombination</keyword>
<keyword evidence="3" id="KW-0815">Transposition</keyword>
<keyword evidence="12" id="KW-1185">Reference proteome</keyword>
<dbReference type="InterPro" id="IPR021027">
    <property type="entry name" value="Transposase_put_HTH"/>
</dbReference>
<dbReference type="InterPro" id="IPR051399">
    <property type="entry name" value="RNA-guided_DNA_endo/Transpos"/>
</dbReference>
<evidence type="ECO:0000256" key="7">
    <source>
        <dbReference type="ARBA" id="ARBA00023172"/>
    </source>
</evidence>
<dbReference type="RefSeq" id="WP_285882909.1">
    <property type="nucleotide sequence ID" value="NZ_JARFYN010000049.1"/>
</dbReference>
<comment type="similarity">
    <text evidence="2">In the N-terminal section; belongs to the transposase 2 family.</text>
</comment>
<evidence type="ECO:0000256" key="1">
    <source>
        <dbReference type="ARBA" id="ARBA00008761"/>
    </source>
</evidence>
<evidence type="ECO:0000313" key="12">
    <source>
        <dbReference type="Proteomes" id="UP001172630"/>
    </source>
</evidence>
<dbReference type="Pfam" id="PF01385">
    <property type="entry name" value="OrfB_IS605"/>
    <property type="match status" value="1"/>
</dbReference>
<evidence type="ECO:0000256" key="3">
    <source>
        <dbReference type="ARBA" id="ARBA00022578"/>
    </source>
</evidence>
<evidence type="ECO:0000256" key="6">
    <source>
        <dbReference type="ARBA" id="ARBA00023125"/>
    </source>
</evidence>
<proteinExistence type="inferred from homology"/>
<evidence type="ECO:0000256" key="2">
    <source>
        <dbReference type="ARBA" id="ARBA00011044"/>
    </source>
</evidence>
<sequence>MSRMILRGFRYKLAPTPEQEALFRQFSGVCRLVYNLALEQRRDWWRQYEANAASRLNYIAQARELTMLRAGYDWIAAVSQTCQQQALRDLDKAFANFFSGRARYPSPRRKGVNDSFRFQGREVETKRLNGKWSAVRLPKIGWVRFCDTRPRRGTIKNVTVALDALGWHVSFACEIEHVAPANSCPCVGIDRGVVNTLTLSTGETLSLPSCLDAIDRRKRGAQRTLARKKRGSARHAKALRRVARLSARAARIRRDWQHKTALNIARCFGVVALEDLSIRTMTASARGTIDEPGRHVRQKAGLNRSILSQGWGAFETILAYKLEERGGTLVTVDPAYTSQTCSDCATVDKQSRESQAAFACTGCGFCAHADHNAAINILRRNTASTIVEEGHKLSVEAITGRGYPPPENPPASAGGGC</sequence>
<dbReference type="EMBL" id="JARFYN010000049">
    <property type="protein sequence ID" value="MDL2409379.1"/>
    <property type="molecule type" value="Genomic_DNA"/>
</dbReference>
<feature type="domain" description="Probable transposase IS891/IS1136/IS1341" evidence="8">
    <location>
        <begin position="171"/>
        <end position="283"/>
    </location>
</feature>
<keyword evidence="6" id="KW-0238">DNA-binding</keyword>
<dbReference type="Proteomes" id="UP001172630">
    <property type="component" value="Unassembled WGS sequence"/>
</dbReference>
<keyword evidence="5" id="KW-0862">Zinc</keyword>
<feature type="domain" description="Cas12f1-like TNB" evidence="9">
    <location>
        <begin position="311"/>
        <end position="377"/>
    </location>
</feature>
<name>A0ABT7KL69_9HYPH</name>
<reference evidence="11" key="1">
    <citation type="submission" date="2023-06" db="EMBL/GenBank/DDBJ databases">
        <title>Phylogenetic Diversity of Rhizobium strains.</title>
        <authorList>
            <person name="Moura F.T."/>
            <person name="Helene L.C.F."/>
            <person name="Hungria M."/>
        </authorList>
    </citation>
    <scope>NUCLEOTIDE SEQUENCE</scope>
    <source>
        <strain evidence="11">CCGE524</strain>
    </source>
</reference>
<comment type="similarity">
    <text evidence="1">In the C-terminal section; belongs to the transposase 35 family.</text>
</comment>
<comment type="caution">
    <text evidence="11">The sequence shown here is derived from an EMBL/GenBank/DDBJ whole genome shotgun (WGS) entry which is preliminary data.</text>
</comment>
<dbReference type="NCBIfam" id="NF040570">
    <property type="entry name" value="guided_TnpB"/>
    <property type="match status" value="1"/>
</dbReference>
<dbReference type="Pfam" id="PF07282">
    <property type="entry name" value="Cas12f1-like_TNB"/>
    <property type="match status" value="1"/>
</dbReference>
<accession>A0ABT7KL69</accession>
<protein>
    <submittedName>
        <fullName evidence="11">Transposase</fullName>
    </submittedName>
</protein>
<evidence type="ECO:0000256" key="4">
    <source>
        <dbReference type="ARBA" id="ARBA00022723"/>
    </source>
</evidence>
<dbReference type="InterPro" id="IPR010095">
    <property type="entry name" value="Cas12f1-like_TNB"/>
</dbReference>
<evidence type="ECO:0000259" key="10">
    <source>
        <dbReference type="Pfam" id="PF12323"/>
    </source>
</evidence>
<dbReference type="Pfam" id="PF12323">
    <property type="entry name" value="HTH_OrfB_IS605"/>
    <property type="match status" value="1"/>
</dbReference>
<evidence type="ECO:0000259" key="8">
    <source>
        <dbReference type="Pfam" id="PF01385"/>
    </source>
</evidence>
<dbReference type="PANTHER" id="PTHR30405">
    <property type="entry name" value="TRANSPOSASE"/>
    <property type="match status" value="1"/>
</dbReference>
<dbReference type="InterPro" id="IPR001959">
    <property type="entry name" value="Transposase"/>
</dbReference>
<gene>
    <name evidence="11" type="ORF">PY650_27850</name>
</gene>
<organism evidence="11 12">
    <name type="scientific">Rhizobium calliandrae</name>
    <dbReference type="NCBI Taxonomy" id="1312182"/>
    <lineage>
        <taxon>Bacteria</taxon>
        <taxon>Pseudomonadati</taxon>
        <taxon>Pseudomonadota</taxon>
        <taxon>Alphaproteobacteria</taxon>
        <taxon>Hyphomicrobiales</taxon>
        <taxon>Rhizobiaceae</taxon>
        <taxon>Rhizobium/Agrobacterium group</taxon>
        <taxon>Rhizobium</taxon>
    </lineage>
</organism>
<dbReference type="PANTHER" id="PTHR30405:SF25">
    <property type="entry name" value="RNA-GUIDED DNA ENDONUCLEASE INSQ-RELATED"/>
    <property type="match status" value="1"/>
</dbReference>
<evidence type="ECO:0000256" key="5">
    <source>
        <dbReference type="ARBA" id="ARBA00022833"/>
    </source>
</evidence>
<evidence type="ECO:0000259" key="9">
    <source>
        <dbReference type="Pfam" id="PF07282"/>
    </source>
</evidence>
<keyword evidence="4" id="KW-0479">Metal-binding</keyword>
<evidence type="ECO:0000313" key="11">
    <source>
        <dbReference type="EMBL" id="MDL2409379.1"/>
    </source>
</evidence>